<gene>
    <name evidence="2" type="ORF">PQO05_04805</name>
</gene>
<name>A0ABY7TAJ0_9SPHI</name>
<keyword evidence="1" id="KW-1133">Transmembrane helix</keyword>
<keyword evidence="3" id="KW-1185">Reference proteome</keyword>
<organism evidence="2 3">
    <name type="scientific">Mucilaginibacter jinjuensis</name>
    <dbReference type="NCBI Taxonomy" id="1176721"/>
    <lineage>
        <taxon>Bacteria</taxon>
        <taxon>Pseudomonadati</taxon>
        <taxon>Bacteroidota</taxon>
        <taxon>Sphingobacteriia</taxon>
        <taxon>Sphingobacteriales</taxon>
        <taxon>Sphingobacteriaceae</taxon>
        <taxon>Mucilaginibacter</taxon>
    </lineage>
</organism>
<keyword evidence="1" id="KW-0472">Membrane</keyword>
<reference evidence="2 3" key="1">
    <citation type="submission" date="2023-02" db="EMBL/GenBank/DDBJ databases">
        <title>Genome sequence of Mucilaginibacter jinjuensis strain KACC 16571.</title>
        <authorList>
            <person name="Kim S."/>
            <person name="Heo J."/>
            <person name="Kwon S.-W."/>
        </authorList>
    </citation>
    <scope>NUCLEOTIDE SEQUENCE [LARGE SCALE GENOMIC DNA]</scope>
    <source>
        <strain evidence="2 3">KACC 16571</strain>
    </source>
</reference>
<feature type="transmembrane region" description="Helical" evidence="1">
    <location>
        <begin position="30"/>
        <end position="49"/>
    </location>
</feature>
<proteinExistence type="predicted"/>
<dbReference type="Proteomes" id="UP001216139">
    <property type="component" value="Chromosome"/>
</dbReference>
<protein>
    <submittedName>
        <fullName evidence="2">Uncharacterized protein</fullName>
    </submittedName>
</protein>
<accession>A0ABY7TAJ0</accession>
<dbReference type="RefSeq" id="WP_273631530.1">
    <property type="nucleotide sequence ID" value="NZ_CP117167.1"/>
</dbReference>
<evidence type="ECO:0000313" key="2">
    <source>
        <dbReference type="EMBL" id="WCT13249.1"/>
    </source>
</evidence>
<evidence type="ECO:0000256" key="1">
    <source>
        <dbReference type="SAM" id="Phobius"/>
    </source>
</evidence>
<sequence>MMTAILLFVPIAIGYYDILTADPRTGMTDWFIGIPLGIGLNYLSIVKLID</sequence>
<evidence type="ECO:0000313" key="3">
    <source>
        <dbReference type="Proteomes" id="UP001216139"/>
    </source>
</evidence>
<keyword evidence="1" id="KW-0812">Transmembrane</keyword>
<dbReference type="EMBL" id="CP117167">
    <property type="protein sequence ID" value="WCT13249.1"/>
    <property type="molecule type" value="Genomic_DNA"/>
</dbReference>